<dbReference type="Proteomes" id="UP001227192">
    <property type="component" value="Unassembled WGS sequence"/>
</dbReference>
<evidence type="ECO:0000313" key="2">
    <source>
        <dbReference type="EMBL" id="KAJ9480484.1"/>
    </source>
</evidence>
<feature type="transmembrane region" description="Helical" evidence="1">
    <location>
        <begin position="110"/>
        <end position="129"/>
    </location>
</feature>
<reference evidence="2" key="1">
    <citation type="submission" date="2015-06" db="EMBL/GenBank/DDBJ databases">
        <authorList>
            <person name="Nguyen H."/>
        </authorList>
    </citation>
    <scope>NUCLEOTIDE SEQUENCE</scope>
    <source>
        <strain evidence="2">DAOM 180753</strain>
    </source>
</reference>
<comment type="caution">
    <text evidence="2">The sequence shown here is derived from an EMBL/GenBank/DDBJ whole genome shotgun (WGS) entry which is preliminary data.</text>
</comment>
<keyword evidence="1" id="KW-0472">Membrane</keyword>
<keyword evidence="1" id="KW-1133">Transmembrane helix</keyword>
<dbReference type="EMBL" id="LACB01001431">
    <property type="protein sequence ID" value="KAJ9480484.1"/>
    <property type="molecule type" value="Genomic_DNA"/>
</dbReference>
<proteinExistence type="predicted"/>
<feature type="transmembrane region" description="Helical" evidence="1">
    <location>
        <begin position="87"/>
        <end position="104"/>
    </location>
</feature>
<protein>
    <submittedName>
        <fullName evidence="2">Uncharacterized protein</fullName>
    </submittedName>
</protein>
<keyword evidence="1" id="KW-0812">Transmembrane</keyword>
<feature type="non-terminal residue" evidence="2">
    <location>
        <position position="1"/>
    </location>
</feature>
<accession>A0AAI9T5V1</accession>
<name>A0AAI9T5V1_PENTH</name>
<reference evidence="2" key="2">
    <citation type="journal article" date="2016" name="Fungal Biol.">
        <title>Ochratoxin A production by Penicillium thymicola.</title>
        <authorList>
            <person name="Nguyen H.D.T."/>
            <person name="McMullin D.R."/>
            <person name="Ponomareva E."/>
            <person name="Riley R."/>
            <person name="Pomraning K.R."/>
            <person name="Baker S.E."/>
            <person name="Seifert K.A."/>
        </authorList>
    </citation>
    <scope>NUCLEOTIDE SEQUENCE</scope>
    <source>
        <strain evidence="2">DAOM 180753</strain>
    </source>
</reference>
<gene>
    <name evidence="2" type="ORF">VN97_g13084</name>
</gene>
<dbReference type="AlphaFoldDB" id="A0AAI9T5V1"/>
<evidence type="ECO:0000313" key="3">
    <source>
        <dbReference type="Proteomes" id="UP001227192"/>
    </source>
</evidence>
<sequence>NLPNLSGCHSSSAGSGIGQFHGFRGRVGLLAFHSCMSPGPDRGRWCKVFCSDDPCASSRGCGGKGLGSPRGWVRHSSGVSSRSAHNTIIYIAIVSTTTFALVYFNRVNLYPTVTVVFEISYTTILLLLVSEKLIPTRARPVWLTVL</sequence>
<evidence type="ECO:0000256" key="1">
    <source>
        <dbReference type="SAM" id="Phobius"/>
    </source>
</evidence>
<organism evidence="2 3">
    <name type="scientific">Penicillium thymicola</name>
    <dbReference type="NCBI Taxonomy" id="293382"/>
    <lineage>
        <taxon>Eukaryota</taxon>
        <taxon>Fungi</taxon>
        <taxon>Dikarya</taxon>
        <taxon>Ascomycota</taxon>
        <taxon>Pezizomycotina</taxon>
        <taxon>Eurotiomycetes</taxon>
        <taxon>Eurotiomycetidae</taxon>
        <taxon>Eurotiales</taxon>
        <taxon>Aspergillaceae</taxon>
        <taxon>Penicillium</taxon>
    </lineage>
</organism>
<keyword evidence="3" id="KW-1185">Reference proteome</keyword>